<dbReference type="Gene3D" id="3.40.630.30">
    <property type="match status" value="1"/>
</dbReference>
<comment type="caution">
    <text evidence="2">The sequence shown here is derived from an EMBL/GenBank/DDBJ whole genome shotgun (WGS) entry which is preliminary data.</text>
</comment>
<protein>
    <submittedName>
        <fullName evidence="2">GNAT family N-acetyltransferase</fullName>
        <ecNumber evidence="2">2.3.-.-</ecNumber>
    </submittedName>
</protein>
<gene>
    <name evidence="2" type="ORF">ACFOVU_08605</name>
</gene>
<dbReference type="GO" id="GO:0016746">
    <property type="term" value="F:acyltransferase activity"/>
    <property type="evidence" value="ECO:0007669"/>
    <property type="project" value="UniProtKB-KW"/>
</dbReference>
<dbReference type="CDD" id="cd04301">
    <property type="entry name" value="NAT_SF"/>
    <property type="match status" value="1"/>
</dbReference>
<dbReference type="EC" id="2.3.-.-" evidence="2"/>
<feature type="domain" description="N-acetyltransferase" evidence="1">
    <location>
        <begin position="23"/>
        <end position="170"/>
    </location>
</feature>
<dbReference type="RefSeq" id="WP_378531600.1">
    <property type="nucleotide sequence ID" value="NZ_JBHSBH010000005.1"/>
</dbReference>
<sequence>MDRRAEQDPGARAEPVPLTGERLSLRPWEPADGPELNRIVALPDVWRWWNEEDFTEADDGVQRYVVLVDSAVRGMIQYWEENEPDFRHAGLDIFIDPELRGRGLGVEAIRLLAGWLFTARGHHRLVIDPALGNDPAVRAYEKAGFRRVGVMREYWRDPVDGAWRDGLLLDLLRSDLARG</sequence>
<evidence type="ECO:0000313" key="3">
    <source>
        <dbReference type="Proteomes" id="UP001595847"/>
    </source>
</evidence>
<organism evidence="2 3">
    <name type="scientific">Nocardiopsis sediminis</name>
    <dbReference type="NCBI Taxonomy" id="1778267"/>
    <lineage>
        <taxon>Bacteria</taxon>
        <taxon>Bacillati</taxon>
        <taxon>Actinomycetota</taxon>
        <taxon>Actinomycetes</taxon>
        <taxon>Streptosporangiales</taxon>
        <taxon>Nocardiopsidaceae</taxon>
        <taxon>Nocardiopsis</taxon>
    </lineage>
</organism>
<dbReference type="Proteomes" id="UP001595847">
    <property type="component" value="Unassembled WGS sequence"/>
</dbReference>
<dbReference type="SUPFAM" id="SSF55729">
    <property type="entry name" value="Acyl-CoA N-acyltransferases (Nat)"/>
    <property type="match status" value="1"/>
</dbReference>
<dbReference type="PROSITE" id="PS51186">
    <property type="entry name" value="GNAT"/>
    <property type="match status" value="1"/>
</dbReference>
<evidence type="ECO:0000259" key="1">
    <source>
        <dbReference type="PROSITE" id="PS51186"/>
    </source>
</evidence>
<name>A0ABV8FJG2_9ACTN</name>
<dbReference type="EMBL" id="JBHSBH010000005">
    <property type="protein sequence ID" value="MFC3995972.1"/>
    <property type="molecule type" value="Genomic_DNA"/>
</dbReference>
<dbReference type="PANTHER" id="PTHR43441">
    <property type="entry name" value="RIBOSOMAL-PROTEIN-SERINE ACETYLTRANSFERASE"/>
    <property type="match status" value="1"/>
</dbReference>
<keyword evidence="2" id="KW-0808">Transferase</keyword>
<reference evidence="3" key="1">
    <citation type="journal article" date="2019" name="Int. J. Syst. Evol. Microbiol.">
        <title>The Global Catalogue of Microorganisms (GCM) 10K type strain sequencing project: providing services to taxonomists for standard genome sequencing and annotation.</title>
        <authorList>
            <consortium name="The Broad Institute Genomics Platform"/>
            <consortium name="The Broad Institute Genome Sequencing Center for Infectious Disease"/>
            <person name="Wu L."/>
            <person name="Ma J."/>
        </authorList>
    </citation>
    <scope>NUCLEOTIDE SEQUENCE [LARGE SCALE GENOMIC DNA]</scope>
    <source>
        <strain evidence="3">TBRC 1826</strain>
    </source>
</reference>
<keyword evidence="2" id="KW-0012">Acyltransferase</keyword>
<dbReference type="InterPro" id="IPR051908">
    <property type="entry name" value="Ribosomal_N-acetyltransferase"/>
</dbReference>
<dbReference type="PANTHER" id="PTHR43441:SF10">
    <property type="entry name" value="ACETYLTRANSFERASE"/>
    <property type="match status" value="1"/>
</dbReference>
<dbReference type="InterPro" id="IPR016181">
    <property type="entry name" value="Acyl_CoA_acyltransferase"/>
</dbReference>
<accession>A0ABV8FJG2</accession>
<dbReference type="Pfam" id="PF13302">
    <property type="entry name" value="Acetyltransf_3"/>
    <property type="match status" value="1"/>
</dbReference>
<proteinExistence type="predicted"/>
<keyword evidence="3" id="KW-1185">Reference proteome</keyword>
<dbReference type="InterPro" id="IPR000182">
    <property type="entry name" value="GNAT_dom"/>
</dbReference>
<evidence type="ECO:0000313" key="2">
    <source>
        <dbReference type="EMBL" id="MFC3995972.1"/>
    </source>
</evidence>